<name>A0A8X7C3X1_9ARAC</name>
<keyword evidence="2" id="KW-1185">Reference proteome</keyword>
<sequence length="111" mass="12286">MKLLGNFRSDISINENVCLHGNDPNEVHIVLGADIAIEILTGEIKHLHEGLVAVNAKLGWTVLGKVKNSNSYPKDTNVLLSLHLHNSDISHFGHLIPLVFVIQKKTHLENN</sequence>
<dbReference type="EMBL" id="BMAV01008247">
    <property type="protein sequence ID" value="GFY51679.1"/>
    <property type="molecule type" value="Genomic_DNA"/>
</dbReference>
<evidence type="ECO:0000313" key="2">
    <source>
        <dbReference type="Proteomes" id="UP000886998"/>
    </source>
</evidence>
<protein>
    <recommendedName>
        <fullName evidence="3">Peptidase aspartic putative domain-containing protein</fullName>
    </recommendedName>
</protein>
<dbReference type="AlphaFoldDB" id="A0A8X7C3X1"/>
<dbReference type="Proteomes" id="UP000886998">
    <property type="component" value="Unassembled WGS sequence"/>
</dbReference>
<accession>A0A8X7C3X1</accession>
<gene>
    <name evidence="1" type="primary">AVEN_21169_1</name>
    <name evidence="1" type="ORF">TNIN_306571</name>
</gene>
<evidence type="ECO:0008006" key="3">
    <source>
        <dbReference type="Google" id="ProtNLM"/>
    </source>
</evidence>
<dbReference type="OrthoDB" id="6434979at2759"/>
<organism evidence="1 2">
    <name type="scientific">Trichonephila inaurata madagascariensis</name>
    <dbReference type="NCBI Taxonomy" id="2747483"/>
    <lineage>
        <taxon>Eukaryota</taxon>
        <taxon>Metazoa</taxon>
        <taxon>Ecdysozoa</taxon>
        <taxon>Arthropoda</taxon>
        <taxon>Chelicerata</taxon>
        <taxon>Arachnida</taxon>
        <taxon>Araneae</taxon>
        <taxon>Araneomorphae</taxon>
        <taxon>Entelegynae</taxon>
        <taxon>Araneoidea</taxon>
        <taxon>Nephilidae</taxon>
        <taxon>Trichonephila</taxon>
        <taxon>Trichonephila inaurata</taxon>
    </lineage>
</organism>
<reference evidence="1" key="1">
    <citation type="submission" date="2020-08" db="EMBL/GenBank/DDBJ databases">
        <title>Multicomponent nature underlies the extraordinary mechanical properties of spider dragline silk.</title>
        <authorList>
            <person name="Kono N."/>
            <person name="Nakamura H."/>
            <person name="Mori M."/>
            <person name="Yoshida Y."/>
            <person name="Ohtoshi R."/>
            <person name="Malay A.D."/>
            <person name="Moran D.A.P."/>
            <person name="Tomita M."/>
            <person name="Numata K."/>
            <person name="Arakawa K."/>
        </authorList>
    </citation>
    <scope>NUCLEOTIDE SEQUENCE</scope>
</reference>
<proteinExistence type="predicted"/>
<evidence type="ECO:0000313" key="1">
    <source>
        <dbReference type="EMBL" id="GFY51679.1"/>
    </source>
</evidence>
<comment type="caution">
    <text evidence="1">The sequence shown here is derived from an EMBL/GenBank/DDBJ whole genome shotgun (WGS) entry which is preliminary data.</text>
</comment>